<keyword evidence="1" id="KW-0285">Flavoprotein</keyword>
<reference evidence="4 5" key="1">
    <citation type="submission" date="2019-07" db="EMBL/GenBank/DDBJ databases">
        <title>Genomic Encyclopedia of Type Strains, Phase I: the one thousand microbial genomes (KMG-I) project.</title>
        <authorList>
            <person name="Kyrpides N."/>
        </authorList>
    </citation>
    <scope>NUCLEOTIDE SEQUENCE [LARGE SCALE GENOMIC DNA]</scope>
    <source>
        <strain evidence="4 5">DSM 6562</strain>
    </source>
</reference>
<name>A0A5S4ZNZ5_9FIRM</name>
<evidence type="ECO:0000256" key="2">
    <source>
        <dbReference type="ARBA" id="ARBA00023002"/>
    </source>
</evidence>
<dbReference type="InterPro" id="IPR013785">
    <property type="entry name" value="Aldolase_TIM"/>
</dbReference>
<dbReference type="PANTHER" id="PTHR43656:SF2">
    <property type="entry name" value="BINDING OXIDOREDUCTASE, PUTATIVE (AFU_ORTHOLOGUE AFUA_2G08260)-RELATED"/>
    <property type="match status" value="1"/>
</dbReference>
<sequence length="365" mass="39928">MNKMFEQSTINGMLLRNRFVRSATWEGMATDKGAVTPKLIETMASLARGGVGLIITSHAYVEPAGQAGPMQLGVHKDELIPGLREMTRAVHDYGGKIVLQLAHAGRYAAKKLTGLTPVVVSEVPGKEYHEITAQEIQNLATAFAAGARRAKEAGFDGVQIHSAHGYLLSQFLSPYFNQRKDEYGGDIKNRSRVHRQVYKAIRDAVGDNYPVLIKLNCSDFVDNGLTLDDSLQVGRMLADLGLDAIELSGGLLSNAKLSPSRYGIKTGDDEAYFREEARRFKKAINIPLILVGGMRSFQVAERLLGEGTADYISMSRPLIREPNLINRWKSGDYSRAECISCNGCFKAAALGNGVYCAAKKKQQGQ</sequence>
<keyword evidence="2" id="KW-0560">Oxidoreductase</keyword>
<dbReference type="GO" id="GO:0010181">
    <property type="term" value="F:FMN binding"/>
    <property type="evidence" value="ECO:0007669"/>
    <property type="project" value="InterPro"/>
</dbReference>
<dbReference type="AlphaFoldDB" id="A0A5S4ZNZ5"/>
<evidence type="ECO:0000259" key="3">
    <source>
        <dbReference type="Pfam" id="PF00724"/>
    </source>
</evidence>
<comment type="caution">
    <text evidence="4">The sequence shown here is derived from an EMBL/GenBank/DDBJ whole genome shotgun (WGS) entry which is preliminary data.</text>
</comment>
<dbReference type="EMBL" id="VNHM01000015">
    <property type="protein sequence ID" value="TYO94475.1"/>
    <property type="molecule type" value="Genomic_DNA"/>
</dbReference>
<protein>
    <submittedName>
        <fullName evidence="4">2,4-dienoyl-CoA reductase-like NADH-dependent reductase (Old Yellow Enzyme family)</fullName>
    </submittedName>
</protein>
<evidence type="ECO:0000256" key="1">
    <source>
        <dbReference type="ARBA" id="ARBA00022630"/>
    </source>
</evidence>
<dbReference type="SUPFAM" id="SSF51395">
    <property type="entry name" value="FMN-linked oxidoreductases"/>
    <property type="match status" value="1"/>
</dbReference>
<evidence type="ECO:0000313" key="4">
    <source>
        <dbReference type="EMBL" id="TYO94475.1"/>
    </source>
</evidence>
<dbReference type="CDD" id="cd02803">
    <property type="entry name" value="OYE_like_FMN_family"/>
    <property type="match status" value="1"/>
</dbReference>
<dbReference type="PANTHER" id="PTHR43656">
    <property type="entry name" value="BINDING OXIDOREDUCTASE, PUTATIVE (AFU_ORTHOLOGUE AFUA_2G08260)-RELATED"/>
    <property type="match status" value="1"/>
</dbReference>
<keyword evidence="5" id="KW-1185">Reference proteome</keyword>
<feature type="domain" description="NADH:flavin oxidoreductase/NADH oxidase N-terminal" evidence="3">
    <location>
        <begin position="4"/>
        <end position="331"/>
    </location>
</feature>
<dbReference type="InterPro" id="IPR051799">
    <property type="entry name" value="NADH_flavin_oxidoreductase"/>
</dbReference>
<dbReference type="Gene3D" id="3.20.20.70">
    <property type="entry name" value="Aldolase class I"/>
    <property type="match status" value="1"/>
</dbReference>
<evidence type="ECO:0000313" key="5">
    <source>
        <dbReference type="Proteomes" id="UP000323166"/>
    </source>
</evidence>
<accession>A0A5S4ZNZ5</accession>
<dbReference type="GO" id="GO:0016491">
    <property type="term" value="F:oxidoreductase activity"/>
    <property type="evidence" value="ECO:0007669"/>
    <property type="project" value="UniProtKB-KW"/>
</dbReference>
<gene>
    <name evidence="4" type="ORF">LX24_02462</name>
</gene>
<proteinExistence type="predicted"/>
<dbReference type="RefSeq" id="WP_166512424.1">
    <property type="nucleotide sequence ID" value="NZ_VNHM01000015.1"/>
</dbReference>
<dbReference type="Pfam" id="PF00724">
    <property type="entry name" value="Oxidored_FMN"/>
    <property type="match status" value="1"/>
</dbReference>
<dbReference type="InterPro" id="IPR001155">
    <property type="entry name" value="OxRdtase_FMN_N"/>
</dbReference>
<organism evidence="4 5">
    <name type="scientific">Desulfallas thermosapovorans DSM 6562</name>
    <dbReference type="NCBI Taxonomy" id="1121431"/>
    <lineage>
        <taxon>Bacteria</taxon>
        <taxon>Bacillati</taxon>
        <taxon>Bacillota</taxon>
        <taxon>Clostridia</taxon>
        <taxon>Eubacteriales</taxon>
        <taxon>Desulfallaceae</taxon>
        <taxon>Desulfallas</taxon>
    </lineage>
</organism>
<dbReference type="Proteomes" id="UP000323166">
    <property type="component" value="Unassembled WGS sequence"/>
</dbReference>